<dbReference type="EMBL" id="JAXHPO010000029">
    <property type="protein sequence ID" value="MDY6550626.1"/>
    <property type="molecule type" value="Genomic_DNA"/>
</dbReference>
<sequence>MSDQYQAFAKSTIGKLVIKNLGLPSPTSLDRFVSATPVVQGAVLFGASSSSSLSGSIAQVLANVHANAYAGNNVELQQAAAKVGLNLSAFNEGDKESKFKVVIFDASGIENSEQLHELYAFFNPIARQVQASGRVIVVGINPESAKTVKQAIAQRALEGFVKSVAKEFKKGIAANLVYVDLTAKDNLESALRFTISPRSAYVSGQVIRVSKAKTVDIDWTKPLAGKTAVVTGASRGIGEAIAHVLSRDGAHVICLDVPQQQADLDRVAAEIGGSTLAIDITAADAGEKIKIAAAEHGGLDIIVHNAGITRDKTLANMKPELWDLVININLSAIERVNDYLISNDGINENGRIICVSSISGIAGNLGQTNYAVSKAGVIGVVKFTAPLLKNGVTINAVAPGFIETQMTAAIPFAIREAGRRMNSMSQGGLPVDVAETIAMFASTASSGLNGNVVRVCGQSLLGA</sequence>
<comment type="caution">
    <text evidence="4">The sequence shown here is derived from an EMBL/GenBank/DDBJ whole genome shotgun (WGS) entry which is preliminary data.</text>
</comment>
<dbReference type="GO" id="GO:0032787">
    <property type="term" value="P:monocarboxylic acid metabolic process"/>
    <property type="evidence" value="ECO:0007669"/>
    <property type="project" value="UniProtKB-ARBA"/>
</dbReference>
<keyword evidence="3" id="KW-0560">Oxidoreductase</keyword>
<proteinExistence type="inferred from homology"/>
<evidence type="ECO:0000313" key="4">
    <source>
        <dbReference type="EMBL" id="MTD12201.1"/>
    </source>
</evidence>
<comment type="similarity">
    <text evidence="1">Belongs to the short-chain dehydrogenases/reductases (SDR) family.</text>
</comment>
<dbReference type="InterPro" id="IPR002347">
    <property type="entry name" value="SDR_fam"/>
</dbReference>
<dbReference type="SUPFAM" id="SSF51735">
    <property type="entry name" value="NAD(P)-binding Rossmann-fold domains"/>
    <property type="match status" value="1"/>
</dbReference>
<dbReference type="InterPro" id="IPR036291">
    <property type="entry name" value="NAD(P)-bd_dom_sf"/>
</dbReference>
<feature type="domain" description="Ketoreductase" evidence="2">
    <location>
        <begin position="226"/>
        <end position="400"/>
    </location>
</feature>
<name>A0A6L6GIB3_9GAMM</name>
<dbReference type="PANTHER" id="PTHR42879:SF2">
    <property type="entry name" value="3-OXOACYL-[ACYL-CARRIER-PROTEIN] REDUCTASE FABG"/>
    <property type="match status" value="1"/>
</dbReference>
<gene>
    <name evidence="4" type="ORF">GIX10_12425</name>
    <name evidence="3" type="ORF">SKM48_07645</name>
</gene>
<dbReference type="EMBL" id="WLYL01000058">
    <property type="protein sequence ID" value="MTD12201.1"/>
    <property type="molecule type" value="Genomic_DNA"/>
</dbReference>
<dbReference type="PRINTS" id="PR00080">
    <property type="entry name" value="SDRFAMILY"/>
</dbReference>
<dbReference type="InterPro" id="IPR057326">
    <property type="entry name" value="KR_dom"/>
</dbReference>
<reference evidence="3 6" key="3">
    <citation type="journal article" date="2024" name="Syst. Appl. Microbiol.">
        <title>Evidence for the occurrence of Acinetobacter faecalis in cattle feces and its emended description.</title>
        <authorList>
            <person name="Kyselkova M."/>
            <person name="Xanthopoulou K."/>
            <person name="Shestivska V."/>
            <person name="Spanelova P."/>
            <person name="Maixnerova M."/>
            <person name="Higgins P.G."/>
            <person name="Nemec A."/>
        </authorList>
    </citation>
    <scope>NUCLEOTIDE SEQUENCE [LARGE SCALE GENOMIC DNA]</scope>
    <source>
        <strain evidence="3 6">ANC 7225</strain>
    </source>
</reference>
<accession>A0A6L6GIB3</accession>
<protein>
    <submittedName>
        <fullName evidence="4">3-oxoacyl-ACP reductase</fullName>
        <ecNumber evidence="3">1.1.1.100</ecNumber>
    </submittedName>
</protein>
<keyword evidence="6" id="KW-1185">Reference proteome</keyword>
<evidence type="ECO:0000313" key="3">
    <source>
        <dbReference type="EMBL" id="MDY6550626.1"/>
    </source>
</evidence>
<reference evidence="3" key="2">
    <citation type="submission" date="2023-11" db="EMBL/GenBank/DDBJ databases">
        <authorList>
            <person name="Kyselkova M."/>
            <person name="Xanthopoulou K."/>
            <person name="Shestivska V."/>
            <person name="Spanelova P."/>
            <person name="Maixnerova M."/>
            <person name="Higgins P.G."/>
            <person name="Nemec A."/>
        </authorList>
    </citation>
    <scope>NUCLEOTIDE SEQUENCE</scope>
    <source>
        <strain evidence="3">ANC 7225</strain>
    </source>
</reference>
<organism evidence="4 5">
    <name type="scientific">Acinetobacter faecalis</name>
    <dbReference type="NCBI Taxonomy" id="2665161"/>
    <lineage>
        <taxon>Bacteria</taxon>
        <taxon>Pseudomonadati</taxon>
        <taxon>Pseudomonadota</taxon>
        <taxon>Gammaproteobacteria</taxon>
        <taxon>Moraxellales</taxon>
        <taxon>Moraxellaceae</taxon>
        <taxon>Acinetobacter</taxon>
    </lineage>
</organism>
<dbReference type="AlphaFoldDB" id="A0A6L6GIB3"/>
<reference evidence="4 5" key="1">
    <citation type="submission" date="2019-11" db="EMBL/GenBank/DDBJ databases">
        <authorList>
            <person name="An D."/>
        </authorList>
    </citation>
    <scope>NUCLEOTIDE SEQUENCE [LARGE SCALE GENOMIC DNA]</scope>
    <source>
        <strain evidence="4 5">YIM 103518</strain>
    </source>
</reference>
<dbReference type="PRINTS" id="PR00081">
    <property type="entry name" value="GDHRDH"/>
</dbReference>
<dbReference type="GO" id="GO:0004316">
    <property type="term" value="F:3-oxoacyl-[acyl-carrier-protein] reductase (NADPH) activity"/>
    <property type="evidence" value="ECO:0007669"/>
    <property type="project" value="UniProtKB-EC"/>
</dbReference>
<dbReference type="PANTHER" id="PTHR42879">
    <property type="entry name" value="3-OXOACYL-(ACYL-CARRIER-PROTEIN) REDUCTASE"/>
    <property type="match status" value="1"/>
</dbReference>
<evidence type="ECO:0000256" key="1">
    <source>
        <dbReference type="ARBA" id="ARBA00006484"/>
    </source>
</evidence>
<evidence type="ECO:0000313" key="6">
    <source>
        <dbReference type="Proteomes" id="UP001284094"/>
    </source>
</evidence>
<dbReference type="NCBIfam" id="NF006110">
    <property type="entry name" value="PRK08261.1"/>
    <property type="match status" value="1"/>
</dbReference>
<dbReference type="PROSITE" id="PS00061">
    <property type="entry name" value="ADH_SHORT"/>
    <property type="match status" value="1"/>
</dbReference>
<dbReference type="Proteomes" id="UP001284094">
    <property type="component" value="Unassembled WGS sequence"/>
</dbReference>
<dbReference type="Pfam" id="PF13561">
    <property type="entry name" value="adh_short_C2"/>
    <property type="match status" value="1"/>
</dbReference>
<dbReference type="Proteomes" id="UP000473854">
    <property type="component" value="Unassembled WGS sequence"/>
</dbReference>
<dbReference type="InterPro" id="IPR050259">
    <property type="entry name" value="SDR"/>
</dbReference>
<dbReference type="Gene3D" id="3.40.50.720">
    <property type="entry name" value="NAD(P)-binding Rossmann-like Domain"/>
    <property type="match status" value="2"/>
</dbReference>
<evidence type="ECO:0000259" key="2">
    <source>
        <dbReference type="SMART" id="SM00822"/>
    </source>
</evidence>
<dbReference type="EC" id="1.1.1.100" evidence="3"/>
<dbReference type="FunFam" id="3.40.50.720:FF:000338">
    <property type="entry name" value="3-oxoacyl-ACP reductase FabG"/>
    <property type="match status" value="1"/>
</dbReference>
<dbReference type="RefSeq" id="WP_154773735.1">
    <property type="nucleotide sequence ID" value="NZ_JAXHPE010000036.1"/>
</dbReference>
<dbReference type="InterPro" id="IPR020904">
    <property type="entry name" value="Sc_DH/Rdtase_CS"/>
</dbReference>
<dbReference type="SMART" id="SM00822">
    <property type="entry name" value="PKS_KR"/>
    <property type="match status" value="1"/>
</dbReference>
<evidence type="ECO:0000313" key="5">
    <source>
        <dbReference type="Proteomes" id="UP000473854"/>
    </source>
</evidence>